<gene>
    <name evidence="2" type="ORF">O181_105533</name>
</gene>
<name>A0A9Q3PL32_9BASI</name>
<dbReference type="AlphaFoldDB" id="A0A9Q3PL32"/>
<dbReference type="EMBL" id="AVOT02078046">
    <property type="protein sequence ID" value="MBW0565818.1"/>
    <property type="molecule type" value="Genomic_DNA"/>
</dbReference>
<dbReference type="Proteomes" id="UP000765509">
    <property type="component" value="Unassembled WGS sequence"/>
</dbReference>
<keyword evidence="3" id="KW-1185">Reference proteome</keyword>
<proteinExistence type="predicted"/>
<feature type="region of interest" description="Disordered" evidence="1">
    <location>
        <begin position="1"/>
        <end position="28"/>
    </location>
</feature>
<protein>
    <submittedName>
        <fullName evidence="2">Uncharacterized protein</fullName>
    </submittedName>
</protein>
<comment type="caution">
    <text evidence="2">The sequence shown here is derived from an EMBL/GenBank/DDBJ whole genome shotgun (WGS) entry which is preliminary data.</text>
</comment>
<feature type="compositionally biased region" description="Polar residues" evidence="1">
    <location>
        <begin position="51"/>
        <end position="71"/>
    </location>
</feature>
<evidence type="ECO:0000313" key="2">
    <source>
        <dbReference type="EMBL" id="MBW0565818.1"/>
    </source>
</evidence>
<feature type="compositionally biased region" description="Basic and acidic residues" evidence="1">
    <location>
        <begin position="1"/>
        <end position="11"/>
    </location>
</feature>
<organism evidence="2 3">
    <name type="scientific">Austropuccinia psidii MF-1</name>
    <dbReference type="NCBI Taxonomy" id="1389203"/>
    <lineage>
        <taxon>Eukaryota</taxon>
        <taxon>Fungi</taxon>
        <taxon>Dikarya</taxon>
        <taxon>Basidiomycota</taxon>
        <taxon>Pucciniomycotina</taxon>
        <taxon>Pucciniomycetes</taxon>
        <taxon>Pucciniales</taxon>
        <taxon>Sphaerophragmiaceae</taxon>
        <taxon>Austropuccinia</taxon>
    </lineage>
</organism>
<accession>A0A9Q3PL32</accession>
<sequence>MSERPISEAPEKSTNPTEVPFPPANPNSYHADAFSMLGKYYQKEEKRKKSQLSQSISRHARSSGNPSENTGFARSILDLVKAMLVIQHPSFLFPTAPLEEEIETFENHFSAFKKKYTVHMKVSLDLAERE</sequence>
<reference evidence="2" key="1">
    <citation type="submission" date="2021-03" db="EMBL/GenBank/DDBJ databases">
        <title>Draft genome sequence of rust myrtle Austropuccinia psidii MF-1, a brazilian biotype.</title>
        <authorList>
            <person name="Quecine M.C."/>
            <person name="Pachon D.M.R."/>
            <person name="Bonatelli M.L."/>
            <person name="Correr F.H."/>
            <person name="Franceschini L.M."/>
            <person name="Leite T.F."/>
            <person name="Margarido G.R.A."/>
            <person name="Almeida C.A."/>
            <person name="Ferrarezi J.A."/>
            <person name="Labate C.A."/>
        </authorList>
    </citation>
    <scope>NUCLEOTIDE SEQUENCE</scope>
    <source>
        <strain evidence="2">MF-1</strain>
    </source>
</reference>
<feature type="region of interest" description="Disordered" evidence="1">
    <location>
        <begin position="44"/>
        <end position="71"/>
    </location>
</feature>
<evidence type="ECO:0000256" key="1">
    <source>
        <dbReference type="SAM" id="MobiDB-lite"/>
    </source>
</evidence>
<evidence type="ECO:0000313" key="3">
    <source>
        <dbReference type="Proteomes" id="UP000765509"/>
    </source>
</evidence>